<protein>
    <submittedName>
        <fullName evidence="2">Uncharacterized protein</fullName>
    </submittedName>
</protein>
<feature type="non-terminal residue" evidence="2">
    <location>
        <position position="119"/>
    </location>
</feature>
<evidence type="ECO:0000256" key="1">
    <source>
        <dbReference type="SAM" id="MobiDB-lite"/>
    </source>
</evidence>
<feature type="region of interest" description="Disordered" evidence="1">
    <location>
        <begin position="85"/>
        <end position="119"/>
    </location>
</feature>
<feature type="compositionally biased region" description="Basic and acidic residues" evidence="1">
    <location>
        <begin position="1"/>
        <end position="13"/>
    </location>
</feature>
<proteinExistence type="predicted"/>
<accession>A0A699WR88</accession>
<comment type="caution">
    <text evidence="2">The sequence shown here is derived from an EMBL/GenBank/DDBJ whole genome shotgun (WGS) entry which is preliminary data.</text>
</comment>
<dbReference type="AlphaFoldDB" id="A0A699WR88"/>
<sequence>LFRNSRDGTDRGRAKGRVGRRSSEESLSMSIGGRSVLRPSSAKSQEFVRPSFPPSQSPSSSYGHNSLYSNSPNLRHVPIVSPSTAMPIPPIKEDDGIATPAPSPAYPGQFLGRGHGQLH</sequence>
<feature type="non-terminal residue" evidence="2">
    <location>
        <position position="1"/>
    </location>
</feature>
<name>A0A699WR88_TANCI</name>
<feature type="compositionally biased region" description="Polar residues" evidence="1">
    <location>
        <begin position="62"/>
        <end position="73"/>
    </location>
</feature>
<dbReference type="EMBL" id="BKCJ011755055">
    <property type="protein sequence ID" value="GFD50252.1"/>
    <property type="molecule type" value="Genomic_DNA"/>
</dbReference>
<reference evidence="2" key="1">
    <citation type="journal article" date="2019" name="Sci. Rep.">
        <title>Draft genome of Tanacetum cinerariifolium, the natural source of mosquito coil.</title>
        <authorList>
            <person name="Yamashiro T."/>
            <person name="Shiraishi A."/>
            <person name="Satake H."/>
            <person name="Nakayama K."/>
        </authorList>
    </citation>
    <scope>NUCLEOTIDE SEQUENCE</scope>
</reference>
<gene>
    <name evidence="2" type="ORF">Tci_922221</name>
</gene>
<evidence type="ECO:0000313" key="2">
    <source>
        <dbReference type="EMBL" id="GFD50252.1"/>
    </source>
</evidence>
<organism evidence="2">
    <name type="scientific">Tanacetum cinerariifolium</name>
    <name type="common">Dalmatian daisy</name>
    <name type="synonym">Chrysanthemum cinerariifolium</name>
    <dbReference type="NCBI Taxonomy" id="118510"/>
    <lineage>
        <taxon>Eukaryota</taxon>
        <taxon>Viridiplantae</taxon>
        <taxon>Streptophyta</taxon>
        <taxon>Embryophyta</taxon>
        <taxon>Tracheophyta</taxon>
        <taxon>Spermatophyta</taxon>
        <taxon>Magnoliopsida</taxon>
        <taxon>eudicotyledons</taxon>
        <taxon>Gunneridae</taxon>
        <taxon>Pentapetalae</taxon>
        <taxon>asterids</taxon>
        <taxon>campanulids</taxon>
        <taxon>Asterales</taxon>
        <taxon>Asteraceae</taxon>
        <taxon>Asteroideae</taxon>
        <taxon>Anthemideae</taxon>
        <taxon>Anthemidinae</taxon>
        <taxon>Tanacetum</taxon>
    </lineage>
</organism>
<feature type="region of interest" description="Disordered" evidence="1">
    <location>
        <begin position="1"/>
        <end position="73"/>
    </location>
</feature>